<comment type="similarity">
    <text evidence="1">Belongs to the ComF/GntX family.</text>
</comment>
<reference evidence="2 3" key="1">
    <citation type="submission" date="2020-09" db="EMBL/GenBank/DDBJ databases">
        <title>Paenibacillus sp. CAU 1523 isolated from sand of Haeundae Beach.</title>
        <authorList>
            <person name="Kim W."/>
        </authorList>
    </citation>
    <scope>NUCLEOTIDE SEQUENCE [LARGE SCALE GENOMIC DNA]</scope>
    <source>
        <strain evidence="2 3">CAU 1523</strain>
    </source>
</reference>
<name>A0ABR9AX19_9BACL</name>
<comment type="caution">
    <text evidence="2">The sequence shown here is derived from an EMBL/GenBank/DDBJ whole genome shotgun (WGS) entry which is preliminary data.</text>
</comment>
<keyword evidence="3" id="KW-1185">Reference proteome</keyword>
<protein>
    <submittedName>
        <fullName evidence="2">ComF family protein</fullName>
    </submittedName>
</protein>
<gene>
    <name evidence="2" type="ORF">IFO66_07985</name>
</gene>
<organism evidence="2 3">
    <name type="scientific">Paenibacillus arenosi</name>
    <dbReference type="NCBI Taxonomy" id="2774142"/>
    <lineage>
        <taxon>Bacteria</taxon>
        <taxon>Bacillati</taxon>
        <taxon>Bacillota</taxon>
        <taxon>Bacilli</taxon>
        <taxon>Bacillales</taxon>
        <taxon>Paenibacillaceae</taxon>
        <taxon>Paenibacillus</taxon>
    </lineage>
</organism>
<sequence length="307" mass="34232">MNAPKGWYESVSMPRFGICIGCEGKIPYVSARNTEKKLGGRSRSHRSSTYSVASWSRQLCASCQSSISYIEQIGCPHCGRAVRCTDCERHPLFVHGLTANRSAVAYSEEMKAWLHRFKFQGDVGYAAIMAGMMLHRYELLAATIANFHQQISIAPLPLYERLRRWLYQLPSVPYPDVVTFVPSTAERLVDRGFNPAERLAELLAISWDCPVMPLLTRMTDQGRQSHLGRSGRELALAGTYRCHTEALQMLCANTNKNTSNKSPMYILLVDDVYTTGSTIRACAGALTGALRNYGISAIICSYTWARA</sequence>
<dbReference type="Proteomes" id="UP000634529">
    <property type="component" value="Unassembled WGS sequence"/>
</dbReference>
<evidence type="ECO:0000313" key="2">
    <source>
        <dbReference type="EMBL" id="MBD8498248.1"/>
    </source>
</evidence>
<evidence type="ECO:0000256" key="1">
    <source>
        <dbReference type="ARBA" id="ARBA00008007"/>
    </source>
</evidence>
<dbReference type="InterPro" id="IPR029057">
    <property type="entry name" value="PRTase-like"/>
</dbReference>
<proteinExistence type="inferred from homology"/>
<dbReference type="InterPro" id="IPR051910">
    <property type="entry name" value="ComF/GntX_DNA_util-trans"/>
</dbReference>
<dbReference type="CDD" id="cd06223">
    <property type="entry name" value="PRTases_typeI"/>
    <property type="match status" value="1"/>
</dbReference>
<dbReference type="PANTHER" id="PTHR47505">
    <property type="entry name" value="DNA UTILIZATION PROTEIN YHGH"/>
    <property type="match status" value="1"/>
</dbReference>
<dbReference type="PANTHER" id="PTHR47505:SF1">
    <property type="entry name" value="DNA UTILIZATION PROTEIN YHGH"/>
    <property type="match status" value="1"/>
</dbReference>
<dbReference type="RefSeq" id="WP_192024610.1">
    <property type="nucleotide sequence ID" value="NZ_JACYTN010000003.1"/>
</dbReference>
<dbReference type="SUPFAM" id="SSF53271">
    <property type="entry name" value="PRTase-like"/>
    <property type="match status" value="1"/>
</dbReference>
<dbReference type="EMBL" id="JACYTN010000003">
    <property type="protein sequence ID" value="MBD8498248.1"/>
    <property type="molecule type" value="Genomic_DNA"/>
</dbReference>
<accession>A0ABR9AX19</accession>
<dbReference type="Gene3D" id="3.40.50.2020">
    <property type="match status" value="1"/>
</dbReference>
<dbReference type="InterPro" id="IPR000836">
    <property type="entry name" value="PRTase_dom"/>
</dbReference>
<evidence type="ECO:0000313" key="3">
    <source>
        <dbReference type="Proteomes" id="UP000634529"/>
    </source>
</evidence>